<protein>
    <recommendedName>
        <fullName evidence="3">GH16 domain-containing protein</fullName>
    </recommendedName>
</protein>
<feature type="signal peptide" evidence="2">
    <location>
        <begin position="1"/>
        <end position="25"/>
    </location>
</feature>
<evidence type="ECO:0000256" key="2">
    <source>
        <dbReference type="SAM" id="SignalP"/>
    </source>
</evidence>
<dbReference type="EMBL" id="BAAATD010000001">
    <property type="protein sequence ID" value="GAA2574349.1"/>
    <property type="molecule type" value="Genomic_DNA"/>
</dbReference>
<accession>A0ABN3PDQ9</accession>
<evidence type="ECO:0000259" key="3">
    <source>
        <dbReference type="PROSITE" id="PS51762"/>
    </source>
</evidence>
<reference evidence="4 5" key="1">
    <citation type="journal article" date="2019" name="Int. J. Syst. Evol. Microbiol.">
        <title>The Global Catalogue of Microorganisms (GCM) 10K type strain sequencing project: providing services to taxonomists for standard genome sequencing and annotation.</title>
        <authorList>
            <consortium name="The Broad Institute Genomics Platform"/>
            <consortium name="The Broad Institute Genome Sequencing Center for Infectious Disease"/>
            <person name="Wu L."/>
            <person name="Ma J."/>
        </authorList>
    </citation>
    <scope>NUCLEOTIDE SEQUENCE [LARGE SCALE GENOMIC DNA]</scope>
    <source>
        <strain evidence="4 5">JCM 6833</strain>
    </source>
</reference>
<dbReference type="Proteomes" id="UP001501509">
    <property type="component" value="Unassembled WGS sequence"/>
</dbReference>
<dbReference type="RefSeq" id="WP_344536869.1">
    <property type="nucleotide sequence ID" value="NZ_BAAATD010000001.1"/>
</dbReference>
<dbReference type="Pfam" id="PF00722">
    <property type="entry name" value="Glyco_hydro_16"/>
    <property type="match status" value="1"/>
</dbReference>
<evidence type="ECO:0000256" key="1">
    <source>
        <dbReference type="SAM" id="MobiDB-lite"/>
    </source>
</evidence>
<sequence length="309" mass="34527">MQFTRRHRAAILATTAVAVATSVSATLLNEGPATAMPSGSASTLSAGDRAPGKPVPGTPDPGKDGVGIAPGEPDPNGDGAEAAGYPTAAQRYRWGKPIARDEFTGRRLNLRDWSPENANSEHGKRRPSAITVRNGVMKITGRRDGTTGAVGWRRGARKWGRWEARIRLNRACACYNANLLLWPATGKPWDGGGEVDWMETYGESGLRKWTSFYLHYGRGQRPRTIQNRVYRDLTKWHTFAVQWNAHSMTGYVDGKVWFHSKNRQALPPRAMGQSIQLDFFPQLRPRTSRAVKRWFPATLEVDWIRMYRP</sequence>
<dbReference type="InterPro" id="IPR050546">
    <property type="entry name" value="Glycosyl_Hydrlase_16"/>
</dbReference>
<dbReference type="CDD" id="cd00413">
    <property type="entry name" value="Glyco_hydrolase_16"/>
    <property type="match status" value="1"/>
</dbReference>
<keyword evidence="2" id="KW-0732">Signal</keyword>
<gene>
    <name evidence="4" type="ORF">GCM10010411_02740</name>
</gene>
<dbReference type="PANTHER" id="PTHR10963">
    <property type="entry name" value="GLYCOSYL HYDROLASE-RELATED"/>
    <property type="match status" value="1"/>
</dbReference>
<feature type="domain" description="GH16" evidence="3">
    <location>
        <begin position="48"/>
        <end position="309"/>
    </location>
</feature>
<dbReference type="InterPro" id="IPR000757">
    <property type="entry name" value="Beta-glucanase-like"/>
</dbReference>
<dbReference type="InterPro" id="IPR013320">
    <property type="entry name" value="ConA-like_dom_sf"/>
</dbReference>
<evidence type="ECO:0000313" key="5">
    <source>
        <dbReference type="Proteomes" id="UP001501509"/>
    </source>
</evidence>
<dbReference type="Gene3D" id="2.60.120.200">
    <property type="match status" value="1"/>
</dbReference>
<evidence type="ECO:0000313" key="4">
    <source>
        <dbReference type="EMBL" id="GAA2574349.1"/>
    </source>
</evidence>
<dbReference type="PANTHER" id="PTHR10963:SF60">
    <property type="entry name" value="GRAM-NEGATIVE BACTERIA-BINDING PROTEIN 1-RELATED"/>
    <property type="match status" value="1"/>
</dbReference>
<dbReference type="SUPFAM" id="SSF49899">
    <property type="entry name" value="Concanavalin A-like lectins/glucanases"/>
    <property type="match status" value="1"/>
</dbReference>
<comment type="caution">
    <text evidence="4">The sequence shown here is derived from an EMBL/GenBank/DDBJ whole genome shotgun (WGS) entry which is preliminary data.</text>
</comment>
<name>A0ABN3PDQ9_9ACTN</name>
<keyword evidence="5" id="KW-1185">Reference proteome</keyword>
<feature type="region of interest" description="Disordered" evidence="1">
    <location>
        <begin position="30"/>
        <end position="87"/>
    </location>
</feature>
<feature type="chain" id="PRO_5046608687" description="GH16 domain-containing protein" evidence="2">
    <location>
        <begin position="26"/>
        <end position="309"/>
    </location>
</feature>
<proteinExistence type="predicted"/>
<organism evidence="4 5">
    <name type="scientific">Actinomadura fulvescens</name>
    <dbReference type="NCBI Taxonomy" id="46160"/>
    <lineage>
        <taxon>Bacteria</taxon>
        <taxon>Bacillati</taxon>
        <taxon>Actinomycetota</taxon>
        <taxon>Actinomycetes</taxon>
        <taxon>Streptosporangiales</taxon>
        <taxon>Thermomonosporaceae</taxon>
        <taxon>Actinomadura</taxon>
    </lineage>
</organism>
<dbReference type="PROSITE" id="PS51762">
    <property type="entry name" value="GH16_2"/>
    <property type="match status" value="1"/>
</dbReference>